<reference evidence="5" key="1">
    <citation type="submission" date="2018-06" db="EMBL/GenBank/DDBJ databases">
        <authorList>
            <person name="Khan S.A."/>
        </authorList>
    </citation>
    <scope>NUCLEOTIDE SEQUENCE [LARGE SCALE GENOMIC DNA]</scope>
    <source>
        <strain evidence="5">DB-1506</strain>
    </source>
</reference>
<dbReference type="InterPro" id="IPR004360">
    <property type="entry name" value="Glyas_Fos-R_dOase_dom"/>
</dbReference>
<dbReference type="OrthoDB" id="4373689at2"/>
<dbReference type="Pfam" id="PF00903">
    <property type="entry name" value="Glyoxalase"/>
    <property type="match status" value="1"/>
</dbReference>
<proteinExistence type="predicted"/>
<dbReference type="GO" id="GO:0004493">
    <property type="term" value="F:methylmalonyl-CoA epimerase activity"/>
    <property type="evidence" value="ECO:0007669"/>
    <property type="project" value="TreeGrafter"/>
</dbReference>
<organism evidence="4 5">
    <name type="scientific">Roseicella frigidaeris</name>
    <dbReference type="NCBI Taxonomy" id="2230885"/>
    <lineage>
        <taxon>Bacteria</taxon>
        <taxon>Pseudomonadati</taxon>
        <taxon>Pseudomonadota</taxon>
        <taxon>Alphaproteobacteria</taxon>
        <taxon>Acetobacterales</taxon>
        <taxon>Roseomonadaceae</taxon>
        <taxon>Roseicella</taxon>
    </lineage>
</organism>
<keyword evidence="5" id="KW-1185">Reference proteome</keyword>
<dbReference type="InterPro" id="IPR037523">
    <property type="entry name" value="VOC_core"/>
</dbReference>
<dbReference type="GO" id="GO:0046872">
    <property type="term" value="F:metal ion binding"/>
    <property type="evidence" value="ECO:0007669"/>
    <property type="project" value="UniProtKB-KW"/>
</dbReference>
<dbReference type="Proteomes" id="UP000249065">
    <property type="component" value="Unassembled WGS sequence"/>
</dbReference>
<evidence type="ECO:0000256" key="1">
    <source>
        <dbReference type="ARBA" id="ARBA00022723"/>
    </source>
</evidence>
<dbReference type="AlphaFoldDB" id="A0A327MBM5"/>
<feature type="region of interest" description="Disordered" evidence="2">
    <location>
        <begin position="1"/>
        <end position="41"/>
    </location>
</feature>
<sequence>MGSLPAGRDDRGRAGDAAAERGRLPAGPGVSRAAAGSSAGTGMGTGTGPILGLDQVVLAVADLAPAAAAYATLFGRPCEGRGTAEGLDRASFRLANTRLVLAAPQGIAAGEAAAFARHLAPPAPGQGAGPHGALGGLGFAVAETGAALRLLERRGLPAAGPARPWLGRPAVPLDPAAARGLHLLLTEPDPDPPAGPVRLDHLVIRSGDPERTLALLAGRLGLELRLDRSNPAWGTRLLFFRCGDTVLEVSHALAEGVTAAPDTAWGLTWRVPEVAAEHARLAAAGLAVSPLRPGRKPGTRIFTLREPALGVPTAVIGA</sequence>
<dbReference type="PANTHER" id="PTHR43048:SF3">
    <property type="entry name" value="METHYLMALONYL-COA EPIMERASE, MITOCHONDRIAL"/>
    <property type="match status" value="1"/>
</dbReference>
<evidence type="ECO:0000313" key="5">
    <source>
        <dbReference type="Proteomes" id="UP000249065"/>
    </source>
</evidence>
<evidence type="ECO:0000259" key="3">
    <source>
        <dbReference type="PROSITE" id="PS51819"/>
    </source>
</evidence>
<dbReference type="PANTHER" id="PTHR43048">
    <property type="entry name" value="METHYLMALONYL-COA EPIMERASE"/>
    <property type="match status" value="1"/>
</dbReference>
<dbReference type="PROSITE" id="PS51819">
    <property type="entry name" value="VOC"/>
    <property type="match status" value="2"/>
</dbReference>
<name>A0A327MBM5_9PROT</name>
<comment type="caution">
    <text evidence="4">The sequence shown here is derived from an EMBL/GenBank/DDBJ whole genome shotgun (WGS) entry which is preliminary data.</text>
</comment>
<evidence type="ECO:0000256" key="2">
    <source>
        <dbReference type="SAM" id="MobiDB-lite"/>
    </source>
</evidence>
<dbReference type="InterPro" id="IPR051785">
    <property type="entry name" value="MMCE/EMCE_epimerase"/>
</dbReference>
<evidence type="ECO:0000313" key="4">
    <source>
        <dbReference type="EMBL" id="RAI57558.1"/>
    </source>
</evidence>
<feature type="compositionally biased region" description="Basic and acidic residues" evidence="2">
    <location>
        <begin position="7"/>
        <end position="23"/>
    </location>
</feature>
<feature type="domain" description="VOC" evidence="3">
    <location>
        <begin position="52"/>
        <end position="188"/>
    </location>
</feature>
<dbReference type="GO" id="GO:0046491">
    <property type="term" value="P:L-methylmalonyl-CoA metabolic process"/>
    <property type="evidence" value="ECO:0007669"/>
    <property type="project" value="TreeGrafter"/>
</dbReference>
<dbReference type="Gene3D" id="3.10.180.10">
    <property type="entry name" value="2,3-Dihydroxybiphenyl 1,2-Dioxygenase, domain 1"/>
    <property type="match status" value="2"/>
</dbReference>
<dbReference type="EMBL" id="QLIX01000016">
    <property type="protein sequence ID" value="RAI57558.1"/>
    <property type="molecule type" value="Genomic_DNA"/>
</dbReference>
<dbReference type="SUPFAM" id="SSF54593">
    <property type="entry name" value="Glyoxalase/Bleomycin resistance protein/Dihydroxybiphenyl dioxygenase"/>
    <property type="match status" value="2"/>
</dbReference>
<feature type="compositionally biased region" description="Low complexity" evidence="2">
    <location>
        <begin position="25"/>
        <end position="38"/>
    </location>
</feature>
<dbReference type="InterPro" id="IPR029068">
    <property type="entry name" value="Glyas_Bleomycin-R_OHBP_Dase"/>
</dbReference>
<protein>
    <submittedName>
        <fullName evidence="4">Glyoxalase</fullName>
    </submittedName>
</protein>
<feature type="domain" description="VOC" evidence="3">
    <location>
        <begin position="198"/>
        <end position="318"/>
    </location>
</feature>
<gene>
    <name evidence="4" type="ORF">DOO78_18420</name>
</gene>
<accession>A0A327MBM5</accession>
<keyword evidence="1" id="KW-0479">Metal-binding</keyword>